<keyword evidence="1" id="KW-0472">Membrane</keyword>
<feature type="transmembrane region" description="Helical" evidence="1">
    <location>
        <begin position="36"/>
        <end position="57"/>
    </location>
</feature>
<reference evidence="2" key="1">
    <citation type="journal article" date="2015" name="Front. Microbiol.">
        <title>Combining genomic sequencing methods to explore viral diversity and reveal potential virus-host interactions.</title>
        <authorList>
            <person name="Chow C.E."/>
            <person name="Winget D.M."/>
            <person name="White R.A.III."/>
            <person name="Hallam S.J."/>
            <person name="Suttle C.A."/>
        </authorList>
    </citation>
    <scope>NUCLEOTIDE SEQUENCE</scope>
    <source>
        <strain evidence="2">Anoxic2_4</strain>
    </source>
</reference>
<evidence type="ECO:0000256" key="1">
    <source>
        <dbReference type="SAM" id="Phobius"/>
    </source>
</evidence>
<evidence type="ECO:0000313" key="2">
    <source>
        <dbReference type="EMBL" id="AKH47021.1"/>
    </source>
</evidence>
<proteinExistence type="predicted"/>
<protein>
    <submittedName>
        <fullName evidence="2">Uncharacterized protein</fullName>
    </submittedName>
</protein>
<keyword evidence="1" id="KW-0812">Transmembrane</keyword>
<accession>A0A0F7L7M0</accession>
<sequence length="105" mass="11921">MQVRAVIGCSTLIKTVGFSRILLAGVNQLQNNMQYIIVYAIIHFTCTFLSYGIEFAYWQKEYPTLAKEKYKKDRKDALGTAILVGPIALLVTLYLFGIKHGFKIK</sequence>
<feature type="transmembrane region" description="Helical" evidence="1">
    <location>
        <begin position="77"/>
        <end position="96"/>
    </location>
</feature>
<keyword evidence="1" id="KW-1133">Transmembrane helix</keyword>
<organism evidence="2">
    <name type="scientific">uncultured marine virus</name>
    <dbReference type="NCBI Taxonomy" id="186617"/>
    <lineage>
        <taxon>Viruses</taxon>
        <taxon>environmental samples</taxon>
    </lineage>
</organism>
<reference evidence="2" key="2">
    <citation type="submission" date="2015-03" db="EMBL/GenBank/DDBJ databases">
        <authorList>
            <person name="Chow C.-E.T."/>
            <person name="Winget D.M."/>
            <person name="White R.A.III."/>
            <person name="Hallam S.J."/>
            <person name="Suttle C.A."/>
        </authorList>
    </citation>
    <scope>NUCLEOTIDE SEQUENCE</scope>
    <source>
        <strain evidence="2">Anoxic2_4</strain>
    </source>
</reference>
<dbReference type="EMBL" id="KR029588">
    <property type="protein sequence ID" value="AKH47021.1"/>
    <property type="molecule type" value="Genomic_DNA"/>
</dbReference>
<name>A0A0F7L7M0_9VIRU</name>